<proteinExistence type="predicted"/>
<accession>A0A225WHK2</accession>
<protein>
    <recommendedName>
        <fullName evidence="4">Reverse transcriptase</fullName>
    </recommendedName>
</protein>
<dbReference type="Proteomes" id="UP000198211">
    <property type="component" value="Unassembled WGS sequence"/>
</dbReference>
<sequence>MISNEVTHDFLPLKAQNQDISIANHNSARREAVHYDEVYTKKVHVNPFRCVPQVDADPIIEARVIHDLYYLVGQSVNSSSNPNTLLPLQFEPVHKLARRIEVLKNLSPTSREKLKRGDVKSAFRNVYSNTEACGRFTGQVPDEGAIVINLALPFGWTVSPVHYDVFGASITHLVKNESSASPDPRTPRHSSVING</sequence>
<dbReference type="AlphaFoldDB" id="A0A225WHK2"/>
<keyword evidence="3" id="KW-1185">Reference proteome</keyword>
<comment type="caution">
    <text evidence="2">The sequence shown here is derived from an EMBL/GenBank/DDBJ whole genome shotgun (WGS) entry which is preliminary data.</text>
</comment>
<name>A0A225WHK2_9STRA</name>
<evidence type="ECO:0000313" key="2">
    <source>
        <dbReference type="EMBL" id="OWZ16487.1"/>
    </source>
</evidence>
<feature type="region of interest" description="Disordered" evidence="1">
    <location>
        <begin position="176"/>
        <end position="195"/>
    </location>
</feature>
<gene>
    <name evidence="2" type="ORF">PHMEG_0009713</name>
</gene>
<dbReference type="EMBL" id="NBNE01000925">
    <property type="protein sequence ID" value="OWZ16487.1"/>
    <property type="molecule type" value="Genomic_DNA"/>
</dbReference>
<evidence type="ECO:0008006" key="4">
    <source>
        <dbReference type="Google" id="ProtNLM"/>
    </source>
</evidence>
<evidence type="ECO:0000256" key="1">
    <source>
        <dbReference type="SAM" id="MobiDB-lite"/>
    </source>
</evidence>
<organism evidence="2 3">
    <name type="scientific">Phytophthora megakarya</name>
    <dbReference type="NCBI Taxonomy" id="4795"/>
    <lineage>
        <taxon>Eukaryota</taxon>
        <taxon>Sar</taxon>
        <taxon>Stramenopiles</taxon>
        <taxon>Oomycota</taxon>
        <taxon>Peronosporomycetes</taxon>
        <taxon>Peronosporales</taxon>
        <taxon>Peronosporaceae</taxon>
        <taxon>Phytophthora</taxon>
    </lineage>
</organism>
<evidence type="ECO:0000313" key="3">
    <source>
        <dbReference type="Proteomes" id="UP000198211"/>
    </source>
</evidence>
<dbReference type="OrthoDB" id="145637at2759"/>
<reference evidence="3" key="1">
    <citation type="submission" date="2017-03" db="EMBL/GenBank/DDBJ databases">
        <title>Phytopthora megakarya and P. palmivora, two closely related causual agents of cacao black pod achieved similar genome size and gene model numbers by different mechanisms.</title>
        <authorList>
            <person name="Ali S."/>
            <person name="Shao J."/>
            <person name="Larry D.J."/>
            <person name="Kronmiller B."/>
            <person name="Shen D."/>
            <person name="Strem M.D."/>
            <person name="Melnick R.L."/>
            <person name="Guiltinan M.J."/>
            <person name="Tyler B.M."/>
            <person name="Meinhardt L.W."/>
            <person name="Bailey B.A."/>
        </authorList>
    </citation>
    <scope>NUCLEOTIDE SEQUENCE [LARGE SCALE GENOMIC DNA]</scope>
    <source>
        <strain evidence="3">zdho120</strain>
    </source>
</reference>